<protein>
    <recommendedName>
        <fullName evidence="6">t-SNARE coiled-coil homology domain-containing protein</fullName>
    </recommendedName>
</protein>
<evidence type="ECO:0000256" key="3">
    <source>
        <dbReference type="SAM" id="Phobius"/>
    </source>
</evidence>
<accession>A0A640KAE1</accession>
<feature type="compositionally biased region" description="Low complexity" evidence="2">
    <location>
        <begin position="115"/>
        <end position="129"/>
    </location>
</feature>
<keyword evidence="5" id="KW-1185">Reference proteome</keyword>
<dbReference type="VEuPathDB" id="TriTrypDB:LtaPh_0607900"/>
<comment type="caution">
    <text evidence="4">The sequence shown here is derived from an EMBL/GenBank/DDBJ whole genome shotgun (WGS) entry which is preliminary data.</text>
</comment>
<dbReference type="Proteomes" id="UP000419144">
    <property type="component" value="Unassembled WGS sequence"/>
</dbReference>
<evidence type="ECO:0000313" key="5">
    <source>
        <dbReference type="Proteomes" id="UP000419144"/>
    </source>
</evidence>
<feature type="region of interest" description="Disordered" evidence="2">
    <location>
        <begin position="351"/>
        <end position="390"/>
    </location>
</feature>
<evidence type="ECO:0008006" key="6">
    <source>
        <dbReference type="Google" id="ProtNLM"/>
    </source>
</evidence>
<dbReference type="SUPFAM" id="SSF58038">
    <property type="entry name" value="SNARE fusion complex"/>
    <property type="match status" value="1"/>
</dbReference>
<feature type="transmembrane region" description="Helical" evidence="3">
    <location>
        <begin position="489"/>
        <end position="508"/>
    </location>
</feature>
<evidence type="ECO:0000313" key="4">
    <source>
        <dbReference type="EMBL" id="GET85944.1"/>
    </source>
</evidence>
<feature type="compositionally biased region" description="Polar residues" evidence="2">
    <location>
        <begin position="357"/>
        <end position="368"/>
    </location>
</feature>
<dbReference type="Gene3D" id="1.20.5.110">
    <property type="match status" value="1"/>
</dbReference>
<keyword evidence="3" id="KW-0812">Transmembrane</keyword>
<organism evidence="4 5">
    <name type="scientific">Leishmania tarentolae</name>
    <name type="common">Sauroleishmania tarentolae</name>
    <dbReference type="NCBI Taxonomy" id="5689"/>
    <lineage>
        <taxon>Eukaryota</taxon>
        <taxon>Discoba</taxon>
        <taxon>Euglenozoa</taxon>
        <taxon>Kinetoplastea</taxon>
        <taxon>Metakinetoplastina</taxon>
        <taxon>Trypanosomatida</taxon>
        <taxon>Trypanosomatidae</taxon>
        <taxon>Leishmaniinae</taxon>
        <taxon>Leishmania</taxon>
        <taxon>lizard Leishmania</taxon>
    </lineage>
</organism>
<gene>
    <name evidence="4" type="ORF">LtaPh_0607900</name>
</gene>
<keyword evidence="3" id="KW-1133">Transmembrane helix</keyword>
<feature type="compositionally biased region" description="Basic and acidic residues" evidence="2">
    <location>
        <begin position="200"/>
        <end position="217"/>
    </location>
</feature>
<dbReference type="AlphaFoldDB" id="A0A640KAE1"/>
<feature type="region of interest" description="Disordered" evidence="2">
    <location>
        <begin position="178"/>
        <end position="224"/>
    </location>
</feature>
<dbReference type="OrthoDB" id="428895at2759"/>
<feature type="region of interest" description="Disordered" evidence="2">
    <location>
        <begin position="115"/>
        <end position="143"/>
    </location>
</feature>
<feature type="coiled-coil region" evidence="1">
    <location>
        <begin position="433"/>
        <end position="481"/>
    </location>
</feature>
<keyword evidence="1" id="KW-0175">Coiled coil</keyword>
<dbReference type="EMBL" id="BLBS01000007">
    <property type="protein sequence ID" value="GET85944.1"/>
    <property type="molecule type" value="Genomic_DNA"/>
</dbReference>
<feature type="coiled-coil region" evidence="1">
    <location>
        <begin position="225"/>
        <end position="259"/>
    </location>
</feature>
<name>A0A640KAE1_LEITA</name>
<sequence length="509" mass="55149">MNVLLSMCMCLRQHPFFTARVKTIPAHASMLSLVLCTIGAPSQLPHASRLLPPLCLPPSLSLRVCVCVLEARSPEPSNLCLPLSLSRSHPERSPDSAMKRSIRILEQLQLRLASDGATAEGASSSTGTSLEQRRAAEEAKQKRLSTLTPYKQAEYRCVECVAELRQALNDIEELEAALGRDSSADVARSREEEEAGDIAGAHDSESTKLLRQPEGRKGLSRSSETALLEQELARSRQQARRAHQRLQQLQREAARLASSAFATTPAATSSASVACVGAGLAPSAALEVLEWQQALLHVERTKQWYRDVFRIRVVSSLDDPVLQLNRPAQPQQSAGSMAHLGRGANAIPSSVPAAPMWSSSAHAQNRTSAAGWASPQEVSEARADDASTAASAVSPIPMLHSAREDVEFREFFASVQANDGLIDAAMDRISDGVNRLLENARGMQDELAVQEALLQQTEASAEAAEAQLTQMSSRLRRAIREMEDSSICMYVVCLLLLLLVLGLLLRVAS</sequence>
<reference evidence="4" key="1">
    <citation type="submission" date="2019-11" db="EMBL/GenBank/DDBJ databases">
        <title>Leishmania tarentolae CDS.</title>
        <authorList>
            <person name="Goto Y."/>
            <person name="Yamagishi J."/>
        </authorList>
    </citation>
    <scope>NUCLEOTIDE SEQUENCE [LARGE SCALE GENOMIC DNA]</scope>
    <source>
        <strain evidence="4">Parrot Tar II</strain>
    </source>
</reference>
<evidence type="ECO:0000256" key="2">
    <source>
        <dbReference type="SAM" id="MobiDB-lite"/>
    </source>
</evidence>
<keyword evidence="3" id="KW-0472">Membrane</keyword>
<feature type="compositionally biased region" description="Basic and acidic residues" evidence="2">
    <location>
        <begin position="131"/>
        <end position="141"/>
    </location>
</feature>
<proteinExistence type="predicted"/>
<evidence type="ECO:0000256" key="1">
    <source>
        <dbReference type="SAM" id="Coils"/>
    </source>
</evidence>